<organism evidence="2 3">
    <name type="scientific">Helicobacter marmotae</name>
    <dbReference type="NCBI Taxonomy" id="152490"/>
    <lineage>
        <taxon>Bacteria</taxon>
        <taxon>Pseudomonadati</taxon>
        <taxon>Campylobacterota</taxon>
        <taxon>Epsilonproteobacteria</taxon>
        <taxon>Campylobacterales</taxon>
        <taxon>Helicobacteraceae</taxon>
        <taxon>Helicobacter</taxon>
    </lineage>
</organism>
<sequence>MEGYESPQKLFLKEEPTKDKTSQTNAQKDIAYTHYKEVSTPPKWLYSTAIVETLFHDGSFRKGLGTLLQNNFYITSTEIIYNGKIAPKKIYAKMQDDLNANIMCVALLEIKAVDLDSGLALLKIAQYVDSYCQVRKKSYYQDRISKRFGVDVFSSSDSISPNTEAYYPYLNSSYVFQPQSMILNRFAAYYDFTRRQERIYGFEIGRDSYEEFTYGRAFYDHNGVFLGIMSRIGTGYLPVVLNRHVIQDFLCDMQDKRVINDELIGKACLKLGTQRMRFFTDTKASFF</sequence>
<feature type="compositionally biased region" description="Basic and acidic residues" evidence="1">
    <location>
        <begin position="11"/>
        <end position="21"/>
    </location>
</feature>
<dbReference type="EMBL" id="NXLR01000003">
    <property type="protein sequence ID" value="RDU60565.1"/>
    <property type="molecule type" value="Genomic_DNA"/>
</dbReference>
<evidence type="ECO:0000256" key="1">
    <source>
        <dbReference type="SAM" id="MobiDB-lite"/>
    </source>
</evidence>
<name>A0A3D8I6G6_9HELI</name>
<dbReference type="OrthoDB" id="5328014at2"/>
<comment type="caution">
    <text evidence="2">The sequence shown here is derived from an EMBL/GenBank/DDBJ whole genome shotgun (WGS) entry which is preliminary data.</text>
</comment>
<gene>
    <name evidence="2" type="ORF">CQA63_02395</name>
</gene>
<dbReference type="Proteomes" id="UP000256599">
    <property type="component" value="Unassembled WGS sequence"/>
</dbReference>
<accession>A0A3D8I6G6</accession>
<dbReference type="AlphaFoldDB" id="A0A3D8I6G6"/>
<proteinExistence type="predicted"/>
<reference evidence="2 3" key="1">
    <citation type="submission" date="2018-04" db="EMBL/GenBank/DDBJ databases">
        <title>Novel Campyloabacter and Helicobacter Species and Strains.</title>
        <authorList>
            <person name="Mannion A.J."/>
            <person name="Shen Z."/>
            <person name="Fox J.G."/>
        </authorList>
    </citation>
    <scope>NUCLEOTIDE SEQUENCE [LARGE SCALE GENOMIC DNA]</scope>
    <source>
        <strain evidence="2 3">MIT 98-6070</strain>
    </source>
</reference>
<evidence type="ECO:0000313" key="2">
    <source>
        <dbReference type="EMBL" id="RDU60565.1"/>
    </source>
</evidence>
<protein>
    <submittedName>
        <fullName evidence="2">Uncharacterized protein</fullName>
    </submittedName>
</protein>
<feature type="region of interest" description="Disordered" evidence="1">
    <location>
        <begin position="1"/>
        <end position="25"/>
    </location>
</feature>
<evidence type="ECO:0000313" key="3">
    <source>
        <dbReference type="Proteomes" id="UP000256599"/>
    </source>
</evidence>
<keyword evidence="3" id="KW-1185">Reference proteome</keyword>